<name>A0A6C0D807_9ZZZZ</name>
<proteinExistence type="predicted"/>
<organism evidence="2">
    <name type="scientific">viral metagenome</name>
    <dbReference type="NCBI Taxonomy" id="1070528"/>
    <lineage>
        <taxon>unclassified sequences</taxon>
        <taxon>metagenomes</taxon>
        <taxon>organismal metagenomes</taxon>
    </lineage>
</organism>
<protein>
    <recommendedName>
        <fullName evidence="3">Early transcription factor VETF large subunit</fullName>
    </recommendedName>
</protein>
<feature type="compositionally biased region" description="Acidic residues" evidence="1">
    <location>
        <begin position="159"/>
        <end position="173"/>
    </location>
</feature>
<sequence>MKDPIKIIHKFKNNNRRIQYKVYIFIGNIVPEEIINILEIIKNKDFFNSLIILSNKQVNMLKNYYGETWYTKFFISHHLNDQIKMIESSPSKKKEIENKYGKDWYKQHINREYIQRISYSFANNYYDNLLDKKKHGNKKEQIDFRTYQTQDLLQQIGGNDDEDNDDEVNEEDNDKNKEEKDDSEEELEEEEIDEIIEEDFNLDELSKLYAEENNETDKDIKMTSKLISDAVNDKKWDKKIDEVTMIYDTKLDNLTYDTKLEDVFIKYYIVDEYIFKDDTIKVMRQKICISIALSEVFGTNIKLLPETQYFWSEYFNTTGKDEIMIGQKWIRKNELLKIDIKPNENIKVYEKLRNNLSYLKDSFGYKIKREDDETNIIRFYEDFMTLNEIYMLDIYNDLGINYNPDSESKKNVYDVYCSIYFPMVTYDRLENIIDLLSGTNKNNKESNYIENQYVVIKNDTKLEKEIYTVVEKSKDEYDNFQKYFNPNYVIQSNIHVNINDPKNITGTTSDSKYNLYRIFDNFIVNEDYPFIQYQTPDGQITYKFFTKTETLDNNEIILKWFENSPYGISFKILNENKRYIAINLHESGRIEYKITWKEDDEATIDDIIKTYEYVRNLLKKINSENKKIKFIMPENDRFKYAFINTIQKFTLPEKFKIDHNDLSEFSRLFFPYISLVIEPKKRVSKKQDAVDNTTSKYGTYLRYKRISKYDNRAKMHLRILYFLRNYELNDRELIDEISKQFNITAEFTVKEIDFVRERYGKVIKKSKKLLKKLKALPKSKPPGIGIDIQGRDREKYKIRITGARNKDQLDEIVTFIKVLIYLYVETYLYKKIKYQKLKETLKLLTNIASRRNKVVEIVNYDSSNITVKSITSLDKKRLGFKPEKGQSQWTRSCQNSGNDKKRRPDITNSDNLEKIIKDNYKLNEKTGYYEKQVEITVKKKKQTVTIRAIKLPGENNTYNYYTCNPAENQEHFYIGFLARGNNPSDLCMPCCFKKDQLTADNKVKKNYFMKCVGEKSTEPVEQINQLSLGDKVYILQETNKVQDGRFIYLPKYLDIFFNQIWKNDHKIKNHYLYESKSGYYFKYTVRNDTYNFLAAISNIFDKDIDLIKNKIIDFLIKDKDDIYFTYLNNGDIRETFETKDNFIDYIKNSTYLEYDILGELIALPGILSDKGLYFFILEKNTLIIKKILEKDQMIERYYLNCLNYENNYMMNEDKDFIILIKDGKYYHPIYKVQKDEKKDKKINLQKIYGINKQIEELKIYSEKSCNNNLINKVLGNFLLFGKNIILKLKDTVKIKMQYIDDRNKLKYLLFDNNFILPIFPSGISYNIKYDNINKINKLLSYTDSIKELSKINKILDMDYIPKFIFYDKTDKTKYRIISIYLVNELILPIKMEYVDEKEIKKLGLVLRFQPLEESIDKAIQDYTNNPIKIIDNRHIRVKQHMYKNESYNIYRLELSLYLENNTDVKDKIINIVRNSKINLNEKKHELRKLLFNAINNKLAKKLYNVSKTNTFTVLVDDLPDLDNYNIKNVRDYCKINKTENKCNSQTHCIWSNNTCMMKITENLAIDFVNKVIEEMIQNNIQFKELIQENNYYVSDIVDYSQYSYRPGQKIVKTSNFNIVKIMSELFGKDKIPTIGRKQIGKKNNQEVIEDYPELVELGKQLYQPIVSNKDSIIRAFINCYYWINNPLYDIESRNLGYYSDVQNVLTNRFKAKIIDFIQNIKNENTDVKYDKYLEKYFNNDKNFFDSALNKFRKQSYNTDCKLELLVLSIITNYRIVVYNNYNNVIHLFLNGPVKLSDESIKNFTKEDLRTTTIFLKLDFDGSNSIPKNISSIYYK</sequence>
<feature type="compositionally biased region" description="Polar residues" evidence="1">
    <location>
        <begin position="885"/>
        <end position="897"/>
    </location>
</feature>
<accession>A0A6C0D807</accession>
<feature type="region of interest" description="Disordered" evidence="1">
    <location>
        <begin position="884"/>
        <end position="906"/>
    </location>
</feature>
<feature type="region of interest" description="Disordered" evidence="1">
    <location>
        <begin position="156"/>
        <end position="188"/>
    </location>
</feature>
<dbReference type="EMBL" id="MN739563">
    <property type="protein sequence ID" value="QHT13186.1"/>
    <property type="molecule type" value="Genomic_DNA"/>
</dbReference>
<evidence type="ECO:0008006" key="3">
    <source>
        <dbReference type="Google" id="ProtNLM"/>
    </source>
</evidence>
<reference evidence="2" key="1">
    <citation type="journal article" date="2020" name="Nature">
        <title>Giant virus diversity and host interactions through global metagenomics.</title>
        <authorList>
            <person name="Schulz F."/>
            <person name="Roux S."/>
            <person name="Paez-Espino D."/>
            <person name="Jungbluth S."/>
            <person name="Walsh D.A."/>
            <person name="Denef V.J."/>
            <person name="McMahon K.D."/>
            <person name="Konstantinidis K.T."/>
            <person name="Eloe-Fadrosh E.A."/>
            <person name="Kyrpides N.C."/>
            <person name="Woyke T."/>
        </authorList>
    </citation>
    <scope>NUCLEOTIDE SEQUENCE</scope>
    <source>
        <strain evidence="2">GVMAG-M-3300023174-131</strain>
    </source>
</reference>
<evidence type="ECO:0000313" key="2">
    <source>
        <dbReference type="EMBL" id="QHT13186.1"/>
    </source>
</evidence>
<evidence type="ECO:0000256" key="1">
    <source>
        <dbReference type="SAM" id="MobiDB-lite"/>
    </source>
</evidence>